<evidence type="ECO:0000313" key="2">
    <source>
        <dbReference type="Proteomes" id="UP000829196"/>
    </source>
</evidence>
<protein>
    <submittedName>
        <fullName evidence="1">Uncharacterized protein</fullName>
    </submittedName>
</protein>
<name>A0A8T3AD13_DENNO</name>
<dbReference type="EMBL" id="JAGYWB010000017">
    <property type="protein sequence ID" value="KAI0494009.1"/>
    <property type="molecule type" value="Genomic_DNA"/>
</dbReference>
<reference evidence="1" key="1">
    <citation type="journal article" date="2022" name="Front. Genet.">
        <title>Chromosome-Scale Assembly of the Dendrobium nobile Genome Provides Insights Into the Molecular Mechanism of the Biosynthesis of the Medicinal Active Ingredient of Dendrobium.</title>
        <authorList>
            <person name="Xu Q."/>
            <person name="Niu S.-C."/>
            <person name="Li K.-L."/>
            <person name="Zheng P.-J."/>
            <person name="Zhang X.-J."/>
            <person name="Jia Y."/>
            <person name="Liu Y."/>
            <person name="Niu Y.-X."/>
            <person name="Yu L.-H."/>
            <person name="Chen D.-F."/>
            <person name="Zhang G.-Q."/>
        </authorList>
    </citation>
    <scope>NUCLEOTIDE SEQUENCE</scope>
    <source>
        <tissue evidence="1">Leaf</tissue>
    </source>
</reference>
<evidence type="ECO:0000313" key="1">
    <source>
        <dbReference type="EMBL" id="KAI0494009.1"/>
    </source>
</evidence>
<organism evidence="1 2">
    <name type="scientific">Dendrobium nobile</name>
    <name type="common">Orchid</name>
    <dbReference type="NCBI Taxonomy" id="94219"/>
    <lineage>
        <taxon>Eukaryota</taxon>
        <taxon>Viridiplantae</taxon>
        <taxon>Streptophyta</taxon>
        <taxon>Embryophyta</taxon>
        <taxon>Tracheophyta</taxon>
        <taxon>Spermatophyta</taxon>
        <taxon>Magnoliopsida</taxon>
        <taxon>Liliopsida</taxon>
        <taxon>Asparagales</taxon>
        <taxon>Orchidaceae</taxon>
        <taxon>Epidendroideae</taxon>
        <taxon>Malaxideae</taxon>
        <taxon>Dendrobiinae</taxon>
        <taxon>Dendrobium</taxon>
    </lineage>
</organism>
<sequence length="166" mass="18820">MDNFPIVLHRVRLHLSKQPKASCLISANPSDTKSKIFRRLLYGSGSSGTILTRTRLCFVIYTRFRLHAPHEIETNLPPNSSGKQSLCPIRALCVLCVKKAQALPPYFLDKTFLPPQDRLNETLILDVRILNERKKQFLLELLERGGREGRGANSKLYCLTITSITT</sequence>
<dbReference type="Proteomes" id="UP000829196">
    <property type="component" value="Unassembled WGS sequence"/>
</dbReference>
<gene>
    <name evidence="1" type="ORF">KFK09_024140</name>
</gene>
<keyword evidence="2" id="KW-1185">Reference proteome</keyword>
<dbReference type="AlphaFoldDB" id="A0A8T3AD13"/>
<accession>A0A8T3AD13</accession>
<proteinExistence type="predicted"/>
<comment type="caution">
    <text evidence="1">The sequence shown here is derived from an EMBL/GenBank/DDBJ whole genome shotgun (WGS) entry which is preliminary data.</text>
</comment>